<proteinExistence type="predicted"/>
<dbReference type="EMBL" id="CP014646">
    <property type="protein sequence ID" value="AMO37166.1"/>
    <property type="molecule type" value="Genomic_DNA"/>
</dbReference>
<dbReference type="STRING" id="1134435.AC731_009490"/>
<dbReference type="Proteomes" id="UP000036902">
    <property type="component" value="Chromosome"/>
</dbReference>
<evidence type="ECO:0000313" key="2">
    <source>
        <dbReference type="Proteomes" id="UP000036902"/>
    </source>
</evidence>
<evidence type="ECO:0000313" key="1">
    <source>
        <dbReference type="EMBL" id="AMO37166.1"/>
    </source>
</evidence>
<organism evidence="1 2">
    <name type="scientific">Thauera humireducens</name>
    <dbReference type="NCBI Taxonomy" id="1134435"/>
    <lineage>
        <taxon>Bacteria</taxon>
        <taxon>Pseudomonadati</taxon>
        <taxon>Pseudomonadota</taxon>
        <taxon>Betaproteobacteria</taxon>
        <taxon>Rhodocyclales</taxon>
        <taxon>Zoogloeaceae</taxon>
        <taxon>Thauera</taxon>
    </lineage>
</organism>
<dbReference type="KEGG" id="thu:AC731_009490"/>
<dbReference type="AlphaFoldDB" id="A0A127K5D2"/>
<reference evidence="2" key="1">
    <citation type="submission" date="2016-03" db="EMBL/GenBank/DDBJ databases">
        <authorList>
            <person name="Ma C."/>
            <person name="Zhou S."/>
            <person name="Yang G."/>
        </authorList>
    </citation>
    <scope>NUCLEOTIDE SEQUENCE [LARGE SCALE GENOMIC DNA]</scope>
    <source>
        <strain evidence="2">SgZ-1</strain>
    </source>
</reference>
<gene>
    <name evidence="1" type="ORF">AC731_009490</name>
</gene>
<accession>A0A127K5D2</accession>
<name>A0A127K5D2_9RHOO</name>
<keyword evidence="2" id="KW-1185">Reference proteome</keyword>
<protein>
    <submittedName>
        <fullName evidence="1">Uncharacterized protein</fullName>
    </submittedName>
</protein>
<sequence length="72" mass="7906">MSYHEAQQWFAYAKRSGGLRHNDRLLATIATQINRLCGGEAEVGDFLPNMRAQHDETVADMGSVMNILAGVA</sequence>
<dbReference type="RefSeq" id="WP_048705557.1">
    <property type="nucleotide sequence ID" value="NZ_CP014646.1"/>
</dbReference>